<keyword evidence="2" id="KW-1185">Reference proteome</keyword>
<evidence type="ECO:0000313" key="2">
    <source>
        <dbReference type="Proteomes" id="UP000461443"/>
    </source>
</evidence>
<organism evidence="1 2">
    <name type="scientific">Acerihabitans arboris</name>
    <dbReference type="NCBI Taxonomy" id="2691583"/>
    <lineage>
        <taxon>Bacteria</taxon>
        <taxon>Pseudomonadati</taxon>
        <taxon>Pseudomonadota</taxon>
        <taxon>Gammaproteobacteria</taxon>
        <taxon>Enterobacterales</taxon>
        <taxon>Pectobacteriaceae</taxon>
        <taxon>Acerihabitans</taxon>
    </lineage>
</organism>
<reference evidence="1 2" key="2">
    <citation type="submission" date="2020-02" db="EMBL/GenBank/DDBJ databases">
        <title>The new genus of Enterobacteriales.</title>
        <authorList>
            <person name="Kim I.S."/>
        </authorList>
    </citation>
    <scope>NUCLEOTIDE SEQUENCE [LARGE SCALE GENOMIC DNA]</scope>
    <source>
        <strain evidence="1 2">SAP-6</strain>
    </source>
</reference>
<dbReference type="PANTHER" id="PTHR37805:SF1">
    <property type="entry name" value="CYTOPLASMIC PROTEIN"/>
    <property type="match status" value="1"/>
</dbReference>
<dbReference type="AlphaFoldDB" id="A0A845SAI3"/>
<reference evidence="1 2" key="1">
    <citation type="submission" date="2019-12" db="EMBL/GenBank/DDBJ databases">
        <authorList>
            <person name="Lee S.D."/>
        </authorList>
    </citation>
    <scope>NUCLEOTIDE SEQUENCE [LARGE SCALE GENOMIC DNA]</scope>
    <source>
        <strain evidence="1 2">SAP-6</strain>
    </source>
</reference>
<protein>
    <submittedName>
        <fullName evidence="1">DUF1456 family protein</fullName>
    </submittedName>
</protein>
<proteinExistence type="predicted"/>
<dbReference type="InterPro" id="IPR009921">
    <property type="entry name" value="YehS-like"/>
</dbReference>
<evidence type="ECO:0000313" key="1">
    <source>
        <dbReference type="EMBL" id="NDL61770.1"/>
    </source>
</evidence>
<accession>A0A845SAI3</accession>
<dbReference type="RefSeq" id="WP_162364454.1">
    <property type="nucleotide sequence ID" value="NZ_WUBS01000002.1"/>
</dbReference>
<comment type="caution">
    <text evidence="1">The sequence shown here is derived from an EMBL/GenBank/DDBJ whole genome shotgun (WGS) entry which is preliminary data.</text>
</comment>
<dbReference type="EMBL" id="WUBS01000002">
    <property type="protein sequence ID" value="NDL61770.1"/>
    <property type="molecule type" value="Genomic_DNA"/>
</dbReference>
<dbReference type="Pfam" id="PF07308">
    <property type="entry name" value="DUF1456"/>
    <property type="match status" value="2"/>
</dbReference>
<dbReference type="PANTHER" id="PTHR37805">
    <property type="entry name" value="CYTOPLASMIC PROTEIN-RELATED"/>
    <property type="match status" value="1"/>
</dbReference>
<gene>
    <name evidence="1" type="ORF">GRH90_03205</name>
</gene>
<name>A0A845SAI3_9GAMM</name>
<dbReference type="Proteomes" id="UP000461443">
    <property type="component" value="Unassembled WGS sequence"/>
</dbReference>
<sequence length="164" mass="18568">MMNNDVLRSLRYMLNLHNDHLMTILALADNVITPQEMAAFVKKEDEEGYLPCPDIVMGYFLHGLIIYKRGKDESRPAAKIERKITNNIILKKLRVAFELKSTDIQEILQSQDFNFSQPELTAMMRAPEHKNYRACGDQLLRYFLKGLAARLRKSGAAAPGAAGA</sequence>